<keyword evidence="4" id="KW-1185">Reference proteome</keyword>
<keyword evidence="1" id="KW-1133">Transmembrane helix</keyword>
<dbReference type="SUPFAM" id="SSF53474">
    <property type="entry name" value="alpha/beta-Hydrolases"/>
    <property type="match status" value="1"/>
</dbReference>
<dbReference type="PANTHER" id="PTHR11614">
    <property type="entry name" value="PHOSPHOLIPASE-RELATED"/>
    <property type="match status" value="1"/>
</dbReference>
<feature type="transmembrane region" description="Helical" evidence="1">
    <location>
        <begin position="164"/>
        <end position="183"/>
    </location>
</feature>
<dbReference type="InterPro" id="IPR051044">
    <property type="entry name" value="MAG_DAG_Lipase"/>
</dbReference>
<keyword evidence="3" id="KW-0378">Hydrolase</keyword>
<dbReference type="Pfam" id="PF12146">
    <property type="entry name" value="Hydrolase_4"/>
    <property type="match status" value="1"/>
</dbReference>
<dbReference type="InterPro" id="IPR022742">
    <property type="entry name" value="Hydrolase_4"/>
</dbReference>
<keyword evidence="1" id="KW-0472">Membrane</keyword>
<dbReference type="AlphaFoldDB" id="A0A1I1HUH5"/>
<sequence>MRIFAQRENSIYCQLYFMEKFSVLTADNYRIAATRFVPENPNGNVIVICSATGIKQRFYAGFAAKFAAQGYTVYTYDYRGIGLSKPDKISGFQATMRDWATKDFQAITDFVTDAHPNARKFHIGHSIGGIFIGLTPAYKQYDAFVTVAAQFGYWKNFYNKNKPAVLWFFYVLVPVLSKMLGYFPSKVKSMGESLPVGVAKDWRTLIVSKKSAMALAEQSYNFYEKIDKPVLVISLEDDWIAPEKAVDIFVQKMLKNAKVERKHILLSEAKTKAIGHVNFFRNKFEKNLWNIPLNWLETV</sequence>
<evidence type="ECO:0000259" key="2">
    <source>
        <dbReference type="Pfam" id="PF12146"/>
    </source>
</evidence>
<dbReference type="InterPro" id="IPR029058">
    <property type="entry name" value="AB_hydrolase_fold"/>
</dbReference>
<evidence type="ECO:0000256" key="1">
    <source>
        <dbReference type="SAM" id="Phobius"/>
    </source>
</evidence>
<dbReference type="Gene3D" id="3.40.50.1820">
    <property type="entry name" value="alpha/beta hydrolase"/>
    <property type="match status" value="1"/>
</dbReference>
<proteinExistence type="predicted"/>
<feature type="domain" description="Serine aminopeptidase S33" evidence="2">
    <location>
        <begin position="44"/>
        <end position="263"/>
    </location>
</feature>
<reference evidence="3 4" key="1">
    <citation type="submission" date="2016-10" db="EMBL/GenBank/DDBJ databases">
        <authorList>
            <person name="de Groot N.N."/>
        </authorList>
    </citation>
    <scope>NUCLEOTIDE SEQUENCE [LARGE SCALE GENOMIC DNA]</scope>
    <source>
        <strain evidence="3 4">DSM 6793</strain>
    </source>
</reference>
<evidence type="ECO:0000313" key="4">
    <source>
        <dbReference type="Proteomes" id="UP000199514"/>
    </source>
</evidence>
<evidence type="ECO:0000313" key="3">
    <source>
        <dbReference type="EMBL" id="SFC27584.1"/>
    </source>
</evidence>
<organism evidence="3 4">
    <name type="scientific">Flexibacter flexilis DSM 6793</name>
    <dbReference type="NCBI Taxonomy" id="927664"/>
    <lineage>
        <taxon>Bacteria</taxon>
        <taxon>Pseudomonadati</taxon>
        <taxon>Bacteroidota</taxon>
        <taxon>Cytophagia</taxon>
        <taxon>Cytophagales</taxon>
        <taxon>Flexibacteraceae</taxon>
        <taxon>Flexibacter</taxon>
    </lineage>
</organism>
<name>A0A1I1HUH5_9BACT</name>
<dbReference type="InterPro" id="IPR017208">
    <property type="entry name" value="UCP037442_abhydr"/>
</dbReference>
<dbReference type="Proteomes" id="UP000199514">
    <property type="component" value="Unassembled WGS sequence"/>
</dbReference>
<dbReference type="GO" id="GO:0016787">
    <property type="term" value="F:hydrolase activity"/>
    <property type="evidence" value="ECO:0007669"/>
    <property type="project" value="UniProtKB-KW"/>
</dbReference>
<accession>A0A1I1HUH5</accession>
<gene>
    <name evidence="3" type="ORF">SAMN05421780_10498</name>
</gene>
<protein>
    <submittedName>
        <fullName evidence="3">Predicted alpha/beta hydrolase</fullName>
    </submittedName>
</protein>
<keyword evidence="1" id="KW-0812">Transmembrane</keyword>
<dbReference type="STRING" id="927664.SAMN05421780_10498"/>
<dbReference type="PIRSF" id="PIRSF037442">
    <property type="entry name" value="UCP037442_abhydr"/>
    <property type="match status" value="1"/>
</dbReference>
<dbReference type="EMBL" id="FOLE01000004">
    <property type="protein sequence ID" value="SFC27584.1"/>
    <property type="molecule type" value="Genomic_DNA"/>
</dbReference>